<organism evidence="1 2">
    <name type="scientific">Xylona heveae (strain CBS 132557 / TC161)</name>
    <dbReference type="NCBI Taxonomy" id="1328760"/>
    <lineage>
        <taxon>Eukaryota</taxon>
        <taxon>Fungi</taxon>
        <taxon>Dikarya</taxon>
        <taxon>Ascomycota</taxon>
        <taxon>Pezizomycotina</taxon>
        <taxon>Xylonomycetes</taxon>
        <taxon>Xylonales</taxon>
        <taxon>Xylonaceae</taxon>
        <taxon>Xylona</taxon>
    </lineage>
</organism>
<proteinExistence type="predicted"/>
<keyword evidence="2" id="KW-1185">Reference proteome</keyword>
<name>A0A164ZXE5_XYLHT</name>
<evidence type="ECO:0000313" key="1">
    <source>
        <dbReference type="EMBL" id="KZF19657.1"/>
    </source>
</evidence>
<accession>A0A164ZXE5</accession>
<evidence type="ECO:0000313" key="2">
    <source>
        <dbReference type="Proteomes" id="UP000076632"/>
    </source>
</evidence>
<dbReference type="AlphaFoldDB" id="A0A164ZXE5"/>
<sequence length="160" mass="18198">MVAAYYFSKSLVELSVSLDVRHMLWRSVSTISARSLSTSAKMVRFSYKDKGLIGPEQYGFDPDKKPNINVSLLRCKTQPEAPWIVVSNPASCKSTSNSWLAAWARNGIIECHSDPEITWLAAQVASANLQCSVFYRWMSRILSHMFRYCTIPCIWWTLPP</sequence>
<reference evidence="1 2" key="1">
    <citation type="journal article" date="2016" name="Fungal Biol.">
        <title>The genome of Xylona heveae provides a window into fungal endophytism.</title>
        <authorList>
            <person name="Gazis R."/>
            <person name="Kuo A."/>
            <person name="Riley R."/>
            <person name="LaButti K."/>
            <person name="Lipzen A."/>
            <person name="Lin J."/>
            <person name="Amirebrahimi M."/>
            <person name="Hesse C.N."/>
            <person name="Spatafora J.W."/>
            <person name="Henrissat B."/>
            <person name="Hainaut M."/>
            <person name="Grigoriev I.V."/>
            <person name="Hibbett D.S."/>
        </authorList>
    </citation>
    <scope>NUCLEOTIDE SEQUENCE [LARGE SCALE GENOMIC DNA]</scope>
    <source>
        <strain evidence="1 2">TC161</strain>
    </source>
</reference>
<dbReference type="InParanoid" id="A0A164ZXE5"/>
<protein>
    <submittedName>
        <fullName evidence="1">Uncharacterized protein</fullName>
    </submittedName>
</protein>
<dbReference type="Proteomes" id="UP000076632">
    <property type="component" value="Unassembled WGS sequence"/>
</dbReference>
<dbReference type="GeneID" id="28898534"/>
<gene>
    <name evidence="1" type="ORF">L228DRAFT_250719</name>
</gene>
<dbReference type="EMBL" id="KV407465">
    <property type="protein sequence ID" value="KZF19657.1"/>
    <property type="molecule type" value="Genomic_DNA"/>
</dbReference>
<dbReference type="RefSeq" id="XP_018185212.1">
    <property type="nucleotide sequence ID" value="XM_018333397.1"/>
</dbReference>